<feature type="transmembrane region" description="Helical" evidence="6">
    <location>
        <begin position="33"/>
        <end position="53"/>
    </location>
</feature>
<dbReference type="InterPro" id="IPR050638">
    <property type="entry name" value="AA-Vitamin_Transporters"/>
</dbReference>
<keyword evidence="5 6" id="KW-0472">Membrane</keyword>
<evidence type="ECO:0000259" key="7">
    <source>
        <dbReference type="Pfam" id="PF00892"/>
    </source>
</evidence>
<dbReference type="InterPro" id="IPR000620">
    <property type="entry name" value="EamA_dom"/>
</dbReference>
<dbReference type="RefSeq" id="WP_036337500.1">
    <property type="nucleotide sequence ID" value="NZ_JPMX01000077.1"/>
</dbReference>
<reference evidence="8 9" key="1">
    <citation type="submission" date="2014-07" db="EMBL/GenBank/DDBJ databases">
        <title>Biosystematic studies on Modestobacter strains isolated from extreme hyper-arid desert soil and from historic building.</title>
        <authorList>
            <person name="Bukarasam K."/>
            <person name="Bull A."/>
            <person name="Girard G."/>
            <person name="van Wezel G."/>
            <person name="Goodfellow M."/>
        </authorList>
    </citation>
    <scope>NUCLEOTIDE SEQUENCE [LARGE SCALE GENOMIC DNA]</scope>
    <source>
        <strain evidence="8 9">KNN45-2b</strain>
    </source>
</reference>
<dbReference type="Pfam" id="PF00892">
    <property type="entry name" value="EamA"/>
    <property type="match status" value="2"/>
</dbReference>
<comment type="subcellular location">
    <subcellularLocation>
        <location evidence="1">Membrane</location>
        <topology evidence="1">Multi-pass membrane protein</topology>
    </subcellularLocation>
</comment>
<dbReference type="InterPro" id="IPR037185">
    <property type="entry name" value="EmrE-like"/>
</dbReference>
<evidence type="ECO:0000313" key="8">
    <source>
        <dbReference type="EMBL" id="KGH45443.1"/>
    </source>
</evidence>
<accession>A0A098Y3J0</accession>
<feature type="domain" description="EamA" evidence="7">
    <location>
        <begin position="5"/>
        <end position="137"/>
    </location>
</feature>
<evidence type="ECO:0000256" key="1">
    <source>
        <dbReference type="ARBA" id="ARBA00004141"/>
    </source>
</evidence>
<feature type="transmembrane region" description="Helical" evidence="6">
    <location>
        <begin position="65"/>
        <end position="82"/>
    </location>
</feature>
<dbReference type="OrthoDB" id="4630069at2"/>
<comment type="similarity">
    <text evidence="2">Belongs to the EamA transporter family.</text>
</comment>
<proteinExistence type="inferred from homology"/>
<evidence type="ECO:0000256" key="5">
    <source>
        <dbReference type="ARBA" id="ARBA00023136"/>
    </source>
</evidence>
<dbReference type="STRING" id="1522368.IN07_17270"/>
<feature type="transmembrane region" description="Helical" evidence="6">
    <location>
        <begin position="121"/>
        <end position="140"/>
    </location>
</feature>
<protein>
    <submittedName>
        <fullName evidence="8">Membrane protein</fullName>
    </submittedName>
</protein>
<dbReference type="GO" id="GO:0016020">
    <property type="term" value="C:membrane"/>
    <property type="evidence" value="ECO:0007669"/>
    <property type="project" value="UniProtKB-SubCell"/>
</dbReference>
<evidence type="ECO:0000313" key="9">
    <source>
        <dbReference type="Proteomes" id="UP000029713"/>
    </source>
</evidence>
<feature type="domain" description="EamA" evidence="7">
    <location>
        <begin position="149"/>
        <end position="282"/>
    </location>
</feature>
<feature type="transmembrane region" description="Helical" evidence="6">
    <location>
        <begin position="7"/>
        <end position="27"/>
    </location>
</feature>
<feature type="transmembrane region" description="Helical" evidence="6">
    <location>
        <begin position="208"/>
        <end position="232"/>
    </location>
</feature>
<dbReference type="Proteomes" id="UP000029713">
    <property type="component" value="Unassembled WGS sequence"/>
</dbReference>
<comment type="caution">
    <text evidence="8">The sequence shown here is derived from an EMBL/GenBank/DDBJ whole genome shotgun (WGS) entry which is preliminary data.</text>
</comment>
<sequence>MSRRGWALFVAMSLIWGLPYLLIKVAVEDFSPVVVVFLRCAIGAALLVPWTLARGHLGTALRRHWRALLLFTVLEMTGPWLLLPYAEQSLSSSLTGLLVAAVPFVAAVAALLAGDEDRLSPLRVVGMLIGVVGIVALLGLDVGGAQLSAIGAVALVVVGYAVAPIVISHKLPDVPGVTAASFALLFTALVYAPFAVPRLGDAVEAPTRAWLALLALGTVCTALALALFFALIREAGPQRALVITFVNPAVAVLLGVLVLDEPFTLGLALGLPLVLLGCVLATRRSPVRTARSEFDDVDTAVP</sequence>
<gene>
    <name evidence="8" type="ORF">IN07_17270</name>
</gene>
<feature type="transmembrane region" description="Helical" evidence="6">
    <location>
        <begin position="239"/>
        <end position="259"/>
    </location>
</feature>
<evidence type="ECO:0000256" key="4">
    <source>
        <dbReference type="ARBA" id="ARBA00022989"/>
    </source>
</evidence>
<feature type="transmembrane region" description="Helical" evidence="6">
    <location>
        <begin position="94"/>
        <end position="114"/>
    </location>
</feature>
<feature type="transmembrane region" description="Helical" evidence="6">
    <location>
        <begin position="146"/>
        <end position="167"/>
    </location>
</feature>
<keyword evidence="9" id="KW-1185">Reference proteome</keyword>
<dbReference type="AlphaFoldDB" id="A0A098Y3J0"/>
<feature type="transmembrane region" description="Helical" evidence="6">
    <location>
        <begin position="265"/>
        <end position="282"/>
    </location>
</feature>
<evidence type="ECO:0000256" key="3">
    <source>
        <dbReference type="ARBA" id="ARBA00022692"/>
    </source>
</evidence>
<evidence type="ECO:0000256" key="6">
    <source>
        <dbReference type="SAM" id="Phobius"/>
    </source>
</evidence>
<keyword evidence="3 6" id="KW-0812">Transmembrane</keyword>
<dbReference type="EMBL" id="JPMX01000077">
    <property type="protein sequence ID" value="KGH45443.1"/>
    <property type="molecule type" value="Genomic_DNA"/>
</dbReference>
<organism evidence="8 9">
    <name type="scientific">Modestobacter caceresii</name>
    <dbReference type="NCBI Taxonomy" id="1522368"/>
    <lineage>
        <taxon>Bacteria</taxon>
        <taxon>Bacillati</taxon>
        <taxon>Actinomycetota</taxon>
        <taxon>Actinomycetes</taxon>
        <taxon>Geodermatophilales</taxon>
        <taxon>Geodermatophilaceae</taxon>
        <taxon>Modestobacter</taxon>
    </lineage>
</organism>
<feature type="transmembrane region" description="Helical" evidence="6">
    <location>
        <begin position="174"/>
        <end position="196"/>
    </location>
</feature>
<dbReference type="PANTHER" id="PTHR32322">
    <property type="entry name" value="INNER MEMBRANE TRANSPORTER"/>
    <property type="match status" value="1"/>
</dbReference>
<keyword evidence="4 6" id="KW-1133">Transmembrane helix</keyword>
<name>A0A098Y3J0_9ACTN</name>
<dbReference type="SUPFAM" id="SSF103481">
    <property type="entry name" value="Multidrug resistance efflux transporter EmrE"/>
    <property type="match status" value="2"/>
</dbReference>
<dbReference type="PANTHER" id="PTHR32322:SF2">
    <property type="entry name" value="EAMA DOMAIN-CONTAINING PROTEIN"/>
    <property type="match status" value="1"/>
</dbReference>
<evidence type="ECO:0000256" key="2">
    <source>
        <dbReference type="ARBA" id="ARBA00007362"/>
    </source>
</evidence>